<evidence type="ECO:0000313" key="1">
    <source>
        <dbReference type="EMBL" id="TWW69989.1"/>
    </source>
</evidence>
<sequence>MKDVPAEERQRVVEKLISGDVCEKLLTYKQVPEDKIKSSCMDLLGSHYEQIHSALLTQELKRLDIVLCYEQSTACVGVKHLSFEDARKRTFAESDIEALLQDNKENVRFAQPVHAELPDHPKEEL</sequence>
<organism evidence="1 2">
    <name type="scientific">Takifugu flavidus</name>
    <name type="common">sansaifugu</name>
    <dbReference type="NCBI Taxonomy" id="433684"/>
    <lineage>
        <taxon>Eukaryota</taxon>
        <taxon>Metazoa</taxon>
        <taxon>Chordata</taxon>
        <taxon>Craniata</taxon>
        <taxon>Vertebrata</taxon>
        <taxon>Euteleostomi</taxon>
        <taxon>Actinopterygii</taxon>
        <taxon>Neopterygii</taxon>
        <taxon>Teleostei</taxon>
        <taxon>Neoteleostei</taxon>
        <taxon>Acanthomorphata</taxon>
        <taxon>Eupercaria</taxon>
        <taxon>Tetraodontiformes</taxon>
        <taxon>Tetradontoidea</taxon>
        <taxon>Tetraodontidae</taxon>
        <taxon>Takifugu</taxon>
    </lineage>
</organism>
<proteinExistence type="predicted"/>
<dbReference type="AlphaFoldDB" id="A0A5C6NTK8"/>
<comment type="caution">
    <text evidence="1">The sequence shown here is derived from an EMBL/GenBank/DDBJ whole genome shotgun (WGS) entry which is preliminary data.</text>
</comment>
<dbReference type="Proteomes" id="UP000324091">
    <property type="component" value="Chromosome 18"/>
</dbReference>
<dbReference type="EMBL" id="RHFK02000010">
    <property type="protein sequence ID" value="TWW69989.1"/>
    <property type="molecule type" value="Genomic_DNA"/>
</dbReference>
<name>A0A5C6NTK8_9TELE</name>
<evidence type="ECO:0000313" key="2">
    <source>
        <dbReference type="Proteomes" id="UP000324091"/>
    </source>
</evidence>
<gene>
    <name evidence="1" type="ORF">D4764_18G0007950</name>
</gene>
<accession>A0A5C6NTK8</accession>
<protein>
    <submittedName>
        <fullName evidence="1">Uncharacterized protein</fullName>
    </submittedName>
</protein>
<reference evidence="1 2" key="1">
    <citation type="submission" date="2019-04" db="EMBL/GenBank/DDBJ databases">
        <title>Chromosome genome assembly for Takifugu flavidus.</title>
        <authorList>
            <person name="Xiao S."/>
        </authorList>
    </citation>
    <scope>NUCLEOTIDE SEQUENCE [LARGE SCALE GENOMIC DNA]</scope>
    <source>
        <strain evidence="1">HTHZ2018</strain>
        <tissue evidence="1">Muscle</tissue>
    </source>
</reference>
<keyword evidence="2" id="KW-1185">Reference proteome</keyword>